<feature type="compositionally biased region" description="Basic residues" evidence="1">
    <location>
        <begin position="187"/>
        <end position="203"/>
    </location>
</feature>
<dbReference type="AlphaFoldDB" id="A0AAD6UU97"/>
<accession>A0AAD6UU97</accession>
<dbReference type="EMBL" id="JARJCW010000149">
    <property type="protein sequence ID" value="KAJ7190437.1"/>
    <property type="molecule type" value="Genomic_DNA"/>
</dbReference>
<protein>
    <submittedName>
        <fullName evidence="2">Uncharacterized protein</fullName>
    </submittedName>
</protein>
<comment type="caution">
    <text evidence="2">The sequence shown here is derived from an EMBL/GenBank/DDBJ whole genome shotgun (WGS) entry which is preliminary data.</text>
</comment>
<gene>
    <name evidence="2" type="ORF">GGX14DRAFT_604193</name>
</gene>
<dbReference type="Proteomes" id="UP001219525">
    <property type="component" value="Unassembled WGS sequence"/>
</dbReference>
<keyword evidence="3" id="KW-1185">Reference proteome</keyword>
<evidence type="ECO:0000313" key="3">
    <source>
        <dbReference type="Proteomes" id="UP001219525"/>
    </source>
</evidence>
<name>A0AAD6UU97_9AGAR</name>
<evidence type="ECO:0000313" key="2">
    <source>
        <dbReference type="EMBL" id="KAJ7190437.1"/>
    </source>
</evidence>
<feature type="region of interest" description="Disordered" evidence="1">
    <location>
        <begin position="151"/>
        <end position="234"/>
    </location>
</feature>
<feature type="region of interest" description="Disordered" evidence="1">
    <location>
        <begin position="334"/>
        <end position="412"/>
    </location>
</feature>
<organism evidence="2 3">
    <name type="scientific">Mycena pura</name>
    <dbReference type="NCBI Taxonomy" id="153505"/>
    <lineage>
        <taxon>Eukaryota</taxon>
        <taxon>Fungi</taxon>
        <taxon>Dikarya</taxon>
        <taxon>Basidiomycota</taxon>
        <taxon>Agaricomycotina</taxon>
        <taxon>Agaricomycetes</taxon>
        <taxon>Agaricomycetidae</taxon>
        <taxon>Agaricales</taxon>
        <taxon>Marasmiineae</taxon>
        <taxon>Mycenaceae</taxon>
        <taxon>Mycena</taxon>
    </lineage>
</organism>
<feature type="compositionally biased region" description="Basic residues" evidence="1">
    <location>
        <begin position="358"/>
        <end position="370"/>
    </location>
</feature>
<reference evidence="2" key="1">
    <citation type="submission" date="2023-03" db="EMBL/GenBank/DDBJ databases">
        <title>Massive genome expansion in bonnet fungi (Mycena s.s.) driven by repeated elements and novel gene families across ecological guilds.</title>
        <authorList>
            <consortium name="Lawrence Berkeley National Laboratory"/>
            <person name="Harder C.B."/>
            <person name="Miyauchi S."/>
            <person name="Viragh M."/>
            <person name="Kuo A."/>
            <person name="Thoen E."/>
            <person name="Andreopoulos B."/>
            <person name="Lu D."/>
            <person name="Skrede I."/>
            <person name="Drula E."/>
            <person name="Henrissat B."/>
            <person name="Morin E."/>
            <person name="Kohler A."/>
            <person name="Barry K."/>
            <person name="LaButti K."/>
            <person name="Morin E."/>
            <person name="Salamov A."/>
            <person name="Lipzen A."/>
            <person name="Mereny Z."/>
            <person name="Hegedus B."/>
            <person name="Baldrian P."/>
            <person name="Stursova M."/>
            <person name="Weitz H."/>
            <person name="Taylor A."/>
            <person name="Grigoriev I.V."/>
            <person name="Nagy L.G."/>
            <person name="Martin F."/>
            <person name="Kauserud H."/>
        </authorList>
    </citation>
    <scope>NUCLEOTIDE SEQUENCE</scope>
    <source>
        <strain evidence="2">9144</strain>
    </source>
</reference>
<evidence type="ECO:0000256" key="1">
    <source>
        <dbReference type="SAM" id="MobiDB-lite"/>
    </source>
</evidence>
<proteinExistence type="predicted"/>
<sequence length="412" mass="44056">MHPWSLGKPEVLGSNPSQAVGGLVADAKADGGLQRFTATPLACAHCFSCFLHLQQASTSVYATPDGPARIPNFASTSSTVPTPFSCCFRRHLSCHIARKFHDADKFMVHEFLTAMNGPAMPKMPVHNRIPTSLSSLSRDHLLTHWHTCRPAPMHTGAGAHPRDPHGLQARTHPTNGRTGTAPAQRVCMHRRSPQHPHGRTGAHARREQVARAPSGQGAQRTAGHMAGNTSRGGQRALTRLDRHLKNRARPGTNAHIPTPGRTHQPACTLACARTPSVRRQPAPASTLSHTHPPARTWPRLSASVAGANVPAHWRRHPQTPAAAAPTCAARLSHTRMARQGSEAVGGSARGGQGAQARGGRRVTRRQRAHARQGPTRDRGPTRVAADSGPARGGGPFIRTHGGWTLSSSTYDV</sequence>